<name>A0A955I3I4_9BACT</name>
<reference evidence="1" key="1">
    <citation type="submission" date="2020-04" db="EMBL/GenBank/DDBJ databases">
        <authorList>
            <person name="Zhang T."/>
        </authorList>
    </citation>
    <scope>NUCLEOTIDE SEQUENCE</scope>
    <source>
        <strain evidence="1">HKST-UBA17</strain>
    </source>
</reference>
<evidence type="ECO:0000313" key="2">
    <source>
        <dbReference type="Proteomes" id="UP000741282"/>
    </source>
</evidence>
<evidence type="ECO:0000313" key="1">
    <source>
        <dbReference type="EMBL" id="MCA9377279.1"/>
    </source>
</evidence>
<reference evidence="1" key="2">
    <citation type="journal article" date="2021" name="Microbiome">
        <title>Successional dynamics and alternative stable states in a saline activated sludge microbial community over 9 years.</title>
        <authorList>
            <person name="Wang Y."/>
            <person name="Ye J."/>
            <person name="Ju F."/>
            <person name="Liu L."/>
            <person name="Boyd J.A."/>
            <person name="Deng Y."/>
            <person name="Parks D.H."/>
            <person name="Jiang X."/>
            <person name="Yin X."/>
            <person name="Woodcroft B.J."/>
            <person name="Tyson G.W."/>
            <person name="Hugenholtz P."/>
            <person name="Polz M.F."/>
            <person name="Zhang T."/>
        </authorList>
    </citation>
    <scope>NUCLEOTIDE SEQUENCE</scope>
    <source>
        <strain evidence="1">HKST-UBA17</strain>
    </source>
</reference>
<proteinExistence type="predicted"/>
<dbReference type="Proteomes" id="UP000741282">
    <property type="component" value="Unassembled WGS sequence"/>
</dbReference>
<organism evidence="1 2">
    <name type="scientific">Candidatus Dojkabacteria bacterium</name>
    <dbReference type="NCBI Taxonomy" id="2099670"/>
    <lineage>
        <taxon>Bacteria</taxon>
        <taxon>Candidatus Dojkabacteria</taxon>
    </lineage>
</organism>
<dbReference type="EMBL" id="JAGQLN010000045">
    <property type="protein sequence ID" value="MCA9377279.1"/>
    <property type="molecule type" value="Genomic_DNA"/>
</dbReference>
<sequence>MAIVNWMKKAGYSVDEASVQILPLRLRHSNNPDDWSLGLYIQFESNGSTREFMIEPALTYRQVGDGFQPVFDQRTIQHFSDFAGAREVWSYPIN</sequence>
<accession>A0A955I3I4</accession>
<gene>
    <name evidence="1" type="ORF">KC685_05175</name>
</gene>
<comment type="caution">
    <text evidence="1">The sequence shown here is derived from an EMBL/GenBank/DDBJ whole genome shotgun (WGS) entry which is preliminary data.</text>
</comment>
<dbReference type="AlphaFoldDB" id="A0A955I3I4"/>
<protein>
    <submittedName>
        <fullName evidence="1">Uncharacterized protein</fullName>
    </submittedName>
</protein>